<dbReference type="EMBL" id="CP022604">
    <property type="protein sequence ID" value="ASV87134.1"/>
    <property type="molecule type" value="Genomic_DNA"/>
</dbReference>
<dbReference type="Proteomes" id="UP000215256">
    <property type="component" value="Chromosome 1"/>
</dbReference>
<accession>A0A248UKC1</accession>
<sequence>MNSLLLSAFRSDFSDLRASTLCFNAHLIRKPFHTFRDALQNGSVKIETS</sequence>
<evidence type="ECO:0000313" key="2">
    <source>
        <dbReference type="Proteomes" id="UP000215256"/>
    </source>
</evidence>
<gene>
    <name evidence="1" type="ORF">CES85_0667</name>
</gene>
<organism evidence="1 2">
    <name type="scientific">Ochrobactrum quorumnocens</name>
    <dbReference type="NCBI Taxonomy" id="271865"/>
    <lineage>
        <taxon>Bacteria</taxon>
        <taxon>Pseudomonadati</taxon>
        <taxon>Pseudomonadota</taxon>
        <taxon>Alphaproteobacteria</taxon>
        <taxon>Hyphomicrobiales</taxon>
        <taxon>Brucellaceae</taxon>
        <taxon>Brucella/Ochrobactrum group</taxon>
        <taxon>Ochrobactrum</taxon>
    </lineage>
</organism>
<proteinExistence type="predicted"/>
<name>A0A248UKC1_9HYPH</name>
<evidence type="ECO:0000313" key="1">
    <source>
        <dbReference type="EMBL" id="ASV87134.1"/>
    </source>
</evidence>
<dbReference type="KEGG" id="och:CES85_0667"/>
<protein>
    <submittedName>
        <fullName evidence="1">Uncharacterized protein</fullName>
    </submittedName>
</protein>
<reference evidence="1 2" key="1">
    <citation type="submission" date="2017-07" db="EMBL/GenBank/DDBJ databases">
        <title>Phylogenetic study on the rhizospheric bacterium Ochrobactrum sp. A44.</title>
        <authorList>
            <person name="Krzyzanowska D.M."/>
            <person name="Ossowicki A."/>
            <person name="Rajewska M."/>
            <person name="Maciag T."/>
            <person name="Kaczynski Z."/>
            <person name="Czerwicka M."/>
            <person name="Jafra S."/>
        </authorList>
    </citation>
    <scope>NUCLEOTIDE SEQUENCE [LARGE SCALE GENOMIC DNA]</scope>
    <source>
        <strain evidence="1 2">A44</strain>
    </source>
</reference>
<dbReference type="AlphaFoldDB" id="A0A248UKC1"/>